<keyword evidence="4 5" id="KW-0472">Membrane</keyword>
<dbReference type="Proteomes" id="UP000184536">
    <property type="component" value="Unassembled WGS sequence"/>
</dbReference>
<dbReference type="GO" id="GO:0140359">
    <property type="term" value="F:ABC-type transporter activity"/>
    <property type="evidence" value="ECO:0007669"/>
    <property type="project" value="InterPro"/>
</dbReference>
<evidence type="ECO:0000256" key="3">
    <source>
        <dbReference type="ARBA" id="ARBA00022989"/>
    </source>
</evidence>
<keyword evidence="3 5" id="KW-1133">Transmembrane helix</keyword>
<dbReference type="AlphaFoldDB" id="A0A1M6NBP1"/>
<dbReference type="SUPFAM" id="SSF103473">
    <property type="entry name" value="MFS general substrate transporter"/>
    <property type="match status" value="1"/>
</dbReference>
<feature type="transmembrane region" description="Helical" evidence="5">
    <location>
        <begin position="20"/>
        <end position="40"/>
    </location>
</feature>
<feature type="transmembrane region" description="Helical" evidence="5">
    <location>
        <begin position="209"/>
        <end position="232"/>
    </location>
</feature>
<evidence type="ECO:0000256" key="4">
    <source>
        <dbReference type="ARBA" id="ARBA00023136"/>
    </source>
</evidence>
<dbReference type="GO" id="GO:0016020">
    <property type="term" value="C:membrane"/>
    <property type="evidence" value="ECO:0007669"/>
    <property type="project" value="UniProtKB-SubCell"/>
</dbReference>
<feature type="domain" description="ABC-2 type transporter transmembrane" evidence="6">
    <location>
        <begin position="22"/>
        <end position="342"/>
    </location>
</feature>
<evidence type="ECO:0000259" key="6">
    <source>
        <dbReference type="Pfam" id="PF12698"/>
    </source>
</evidence>
<dbReference type="InterPro" id="IPR036259">
    <property type="entry name" value="MFS_trans_sf"/>
</dbReference>
<dbReference type="Pfam" id="PF12698">
    <property type="entry name" value="ABC2_membrane_3"/>
    <property type="match status" value="1"/>
</dbReference>
<dbReference type="InterPro" id="IPR013525">
    <property type="entry name" value="ABC2_TM"/>
</dbReference>
<dbReference type="EMBL" id="FQZV01000054">
    <property type="protein sequence ID" value="SHJ93077.1"/>
    <property type="molecule type" value="Genomic_DNA"/>
</dbReference>
<keyword evidence="2 5" id="KW-0812">Transmembrane</keyword>
<gene>
    <name evidence="7" type="ORF">SAMN02745975_03253</name>
</gene>
<organism evidence="7 8">
    <name type="scientific">Geosporobacter subterraneus DSM 17957</name>
    <dbReference type="NCBI Taxonomy" id="1121919"/>
    <lineage>
        <taxon>Bacteria</taxon>
        <taxon>Bacillati</taxon>
        <taxon>Bacillota</taxon>
        <taxon>Clostridia</taxon>
        <taxon>Peptostreptococcales</taxon>
        <taxon>Thermotaleaceae</taxon>
        <taxon>Geosporobacter</taxon>
    </lineage>
</organism>
<evidence type="ECO:0000256" key="5">
    <source>
        <dbReference type="SAM" id="Phobius"/>
    </source>
</evidence>
<dbReference type="STRING" id="1121919.SAMN02745975_03253"/>
<evidence type="ECO:0000256" key="1">
    <source>
        <dbReference type="ARBA" id="ARBA00004141"/>
    </source>
</evidence>
<reference evidence="8" key="1">
    <citation type="submission" date="2016-11" db="EMBL/GenBank/DDBJ databases">
        <authorList>
            <person name="Varghese N."/>
            <person name="Submissions S."/>
        </authorList>
    </citation>
    <scope>NUCLEOTIDE SEQUENCE [LARGE SCALE GENOMIC DNA]</scope>
    <source>
        <strain evidence="8">DSM 17957</strain>
    </source>
</reference>
<proteinExistence type="predicted"/>
<sequence length="351" mass="39701">MFRRYFSLLRKDILSAWRNYFFLVVAVLALIFAGLIRFLVPEEITIKPEAYYFNEYQEAMEWTLRNIVTDEEYQSEKFHKVDSREAVISGMRANLNSIGIVIKAGQTQPVIELIFHGFENQSVRNLLKISIQDNLNRVLGDNIDFETIILKENLNIKTIAANKSIVPIFLMSEAALVGFIVIAAFIFMEKDEGTLRAYQVSPGRTPEYLAAKISLMIILGWVHTVILVPLTIGVHVNWLPLIMIVTLGSIVSSSLGLIVASFFQNLSQAIVWIIAGNMLLGLPMVSYFVPSFAPAYIQMMPTYPILFGIREALFTTNNTGMIRATYMILAAQAILTFLLAVITYKRQLVRD</sequence>
<feature type="transmembrane region" description="Helical" evidence="5">
    <location>
        <begin position="165"/>
        <end position="188"/>
    </location>
</feature>
<keyword evidence="8" id="KW-1185">Reference proteome</keyword>
<feature type="transmembrane region" description="Helical" evidence="5">
    <location>
        <begin position="270"/>
        <end position="289"/>
    </location>
</feature>
<dbReference type="OrthoDB" id="1710957at2"/>
<protein>
    <submittedName>
        <fullName evidence="7">ABC-2 type transport system permease protein</fullName>
    </submittedName>
</protein>
<evidence type="ECO:0000313" key="8">
    <source>
        <dbReference type="Proteomes" id="UP000184536"/>
    </source>
</evidence>
<feature type="transmembrane region" description="Helical" evidence="5">
    <location>
        <begin position="325"/>
        <end position="344"/>
    </location>
</feature>
<evidence type="ECO:0000313" key="7">
    <source>
        <dbReference type="EMBL" id="SHJ93077.1"/>
    </source>
</evidence>
<feature type="transmembrane region" description="Helical" evidence="5">
    <location>
        <begin position="238"/>
        <end position="263"/>
    </location>
</feature>
<evidence type="ECO:0000256" key="2">
    <source>
        <dbReference type="ARBA" id="ARBA00022692"/>
    </source>
</evidence>
<dbReference type="RefSeq" id="WP_110942264.1">
    <property type="nucleotide sequence ID" value="NZ_FQZV01000054.1"/>
</dbReference>
<accession>A0A1M6NBP1</accession>
<name>A0A1M6NBP1_9FIRM</name>
<comment type="subcellular location">
    <subcellularLocation>
        <location evidence="1">Membrane</location>
        <topology evidence="1">Multi-pass membrane protein</topology>
    </subcellularLocation>
</comment>